<dbReference type="PANTHER" id="PTHR42858">
    <property type="entry name" value="AMINOTRANSFERASE"/>
    <property type="match status" value="1"/>
</dbReference>
<dbReference type="EMBL" id="MVBO01000020">
    <property type="protein sequence ID" value="OZJ05188.1"/>
    <property type="molecule type" value="Genomic_DNA"/>
</dbReference>
<proteinExistence type="predicted"/>
<feature type="domain" description="Aminotransferase class I/classII large" evidence="1">
    <location>
        <begin position="15"/>
        <end position="421"/>
    </location>
</feature>
<dbReference type="OrthoDB" id="691673at2759"/>
<comment type="caution">
    <text evidence="2">The sequence shown here is derived from an EMBL/GenBank/DDBJ whole genome shotgun (WGS) entry which is preliminary data.</text>
</comment>
<evidence type="ECO:0000259" key="1">
    <source>
        <dbReference type="Pfam" id="PF00155"/>
    </source>
</evidence>
<dbReference type="InterPro" id="IPR015422">
    <property type="entry name" value="PyrdxlP-dep_Trfase_small"/>
</dbReference>
<accession>A0A261Y3P4</accession>
<dbReference type="PANTHER" id="PTHR42858:SF1">
    <property type="entry name" value="LD15494P"/>
    <property type="match status" value="1"/>
</dbReference>
<evidence type="ECO:0000313" key="3">
    <source>
        <dbReference type="Proteomes" id="UP000242875"/>
    </source>
</evidence>
<sequence>MALKSLFDEFIPPNTIHLGIGAPSSDLLPVSLMREAAASCLTESNPSAFSSLQYGPELGDGDMLERLATFLAAEYGTPVDRQVDRQSCIALTSGASQSLANIASIFCHPSTTRHVLFQNPTYHHVFRTLRDAGYREDQFVGVPDDEEGMDIEGLRTWLEQQATIPTSNGHHPHRNTYLLYCVPTFANPDTTTLSHTRRQQLVQLAREYDILIVCDDVYDMLWYDASATVPPRLASYDEEGDERAVVISNGTFSKILGPGVRCGWMEARRSIIARVKKSGVYVSGGSPAHFVSLVLHHLLIPRDGKAMPLSKHLLHLRMSLSERLQALATAVQTDLVPLGCALYPNGKKPTGGYFVWIQLPPNVTTAMLSRELLVSINRGQGVKLMLSDVFWTPGTAPPGHFVRLCFAYYNAKDLVEGVQRLKNCIERCL</sequence>
<organism evidence="2 3">
    <name type="scientific">Bifiguratus adelaidae</name>
    <dbReference type="NCBI Taxonomy" id="1938954"/>
    <lineage>
        <taxon>Eukaryota</taxon>
        <taxon>Fungi</taxon>
        <taxon>Fungi incertae sedis</taxon>
        <taxon>Mucoromycota</taxon>
        <taxon>Mucoromycotina</taxon>
        <taxon>Endogonomycetes</taxon>
        <taxon>Endogonales</taxon>
        <taxon>Endogonales incertae sedis</taxon>
        <taxon>Bifiguratus</taxon>
    </lineage>
</organism>
<dbReference type="GO" id="GO:0047536">
    <property type="term" value="F:2-aminoadipate transaminase activity"/>
    <property type="evidence" value="ECO:0007669"/>
    <property type="project" value="TreeGrafter"/>
</dbReference>
<dbReference type="InterPro" id="IPR015424">
    <property type="entry name" value="PyrdxlP-dep_Trfase"/>
</dbReference>
<dbReference type="Pfam" id="PF00155">
    <property type="entry name" value="Aminotran_1_2"/>
    <property type="match status" value="1"/>
</dbReference>
<dbReference type="AlphaFoldDB" id="A0A261Y3P4"/>
<reference evidence="2 3" key="1">
    <citation type="journal article" date="2017" name="Mycologia">
        <title>Bifiguratus adelaidae, gen. et sp. nov., a new member of Mucoromycotina in endophytic and soil-dwelling habitats.</title>
        <authorList>
            <person name="Torres-Cruz T.J."/>
            <person name="Billingsley Tobias T.L."/>
            <person name="Almatruk M."/>
            <person name="Hesse C."/>
            <person name="Kuske C.R."/>
            <person name="Desiro A."/>
            <person name="Benucci G.M."/>
            <person name="Bonito G."/>
            <person name="Stajich J.E."/>
            <person name="Dunlap C."/>
            <person name="Arnold A.E."/>
            <person name="Porras-Alfaro A."/>
        </authorList>
    </citation>
    <scope>NUCLEOTIDE SEQUENCE [LARGE SCALE GENOMIC DNA]</scope>
    <source>
        <strain evidence="2 3">AZ0501</strain>
    </source>
</reference>
<dbReference type="Proteomes" id="UP000242875">
    <property type="component" value="Unassembled WGS sequence"/>
</dbReference>
<dbReference type="SUPFAM" id="SSF53383">
    <property type="entry name" value="PLP-dependent transferases"/>
    <property type="match status" value="1"/>
</dbReference>
<dbReference type="InterPro" id="IPR015421">
    <property type="entry name" value="PyrdxlP-dep_Trfase_major"/>
</dbReference>
<dbReference type="CDD" id="cd00609">
    <property type="entry name" value="AAT_like"/>
    <property type="match status" value="1"/>
</dbReference>
<dbReference type="InterPro" id="IPR004839">
    <property type="entry name" value="Aminotransferase_I/II_large"/>
</dbReference>
<dbReference type="Gene3D" id="3.90.1150.10">
    <property type="entry name" value="Aspartate Aminotransferase, domain 1"/>
    <property type="match status" value="1"/>
</dbReference>
<name>A0A261Y3P4_9FUNG</name>
<dbReference type="GO" id="GO:0030170">
    <property type="term" value="F:pyridoxal phosphate binding"/>
    <property type="evidence" value="ECO:0007669"/>
    <property type="project" value="InterPro"/>
</dbReference>
<keyword evidence="3" id="KW-1185">Reference proteome</keyword>
<gene>
    <name evidence="2" type="ORF">BZG36_02426</name>
</gene>
<evidence type="ECO:0000313" key="2">
    <source>
        <dbReference type="EMBL" id="OZJ05188.1"/>
    </source>
</evidence>
<dbReference type="Gene3D" id="3.40.640.10">
    <property type="entry name" value="Type I PLP-dependent aspartate aminotransferase-like (Major domain)"/>
    <property type="match status" value="1"/>
</dbReference>
<protein>
    <recommendedName>
        <fullName evidence="1">Aminotransferase class I/classII large domain-containing protein</fullName>
    </recommendedName>
</protein>